<comment type="caution">
    <text evidence="2">The sequence shown here is derived from an EMBL/GenBank/DDBJ whole genome shotgun (WGS) entry which is preliminary data.</text>
</comment>
<evidence type="ECO:0000256" key="1">
    <source>
        <dbReference type="SAM" id="MobiDB-lite"/>
    </source>
</evidence>
<evidence type="ECO:0000313" key="3">
    <source>
        <dbReference type="Proteomes" id="UP000225706"/>
    </source>
</evidence>
<protein>
    <submittedName>
        <fullName evidence="2">Uncharacterized protein</fullName>
    </submittedName>
</protein>
<dbReference type="AlphaFoldDB" id="A0A2B4R3Q4"/>
<proteinExistence type="predicted"/>
<dbReference type="Proteomes" id="UP000225706">
    <property type="component" value="Unassembled WGS sequence"/>
</dbReference>
<name>A0A2B4R3Q4_STYPI</name>
<keyword evidence="3" id="KW-1185">Reference proteome</keyword>
<organism evidence="2 3">
    <name type="scientific">Stylophora pistillata</name>
    <name type="common">Smooth cauliflower coral</name>
    <dbReference type="NCBI Taxonomy" id="50429"/>
    <lineage>
        <taxon>Eukaryota</taxon>
        <taxon>Metazoa</taxon>
        <taxon>Cnidaria</taxon>
        <taxon>Anthozoa</taxon>
        <taxon>Hexacorallia</taxon>
        <taxon>Scleractinia</taxon>
        <taxon>Astrocoeniina</taxon>
        <taxon>Pocilloporidae</taxon>
        <taxon>Stylophora</taxon>
    </lineage>
</organism>
<feature type="region of interest" description="Disordered" evidence="1">
    <location>
        <begin position="1"/>
        <end position="51"/>
    </location>
</feature>
<evidence type="ECO:0000313" key="2">
    <source>
        <dbReference type="EMBL" id="PFX11027.1"/>
    </source>
</evidence>
<dbReference type="EMBL" id="LSMT01004313">
    <property type="protein sequence ID" value="PFX11027.1"/>
    <property type="molecule type" value="Genomic_DNA"/>
</dbReference>
<accession>A0A2B4R3Q4</accession>
<reference evidence="3" key="1">
    <citation type="journal article" date="2017" name="bioRxiv">
        <title>Comparative analysis of the genomes of Stylophora pistillata and Acropora digitifera provides evidence for extensive differences between species of corals.</title>
        <authorList>
            <person name="Voolstra C.R."/>
            <person name="Li Y."/>
            <person name="Liew Y.J."/>
            <person name="Baumgarten S."/>
            <person name="Zoccola D."/>
            <person name="Flot J.-F."/>
            <person name="Tambutte S."/>
            <person name="Allemand D."/>
            <person name="Aranda M."/>
        </authorList>
    </citation>
    <scope>NUCLEOTIDE SEQUENCE [LARGE SCALE GENOMIC DNA]</scope>
</reference>
<sequence>MLTGSGGSTSTTQTKMAEVATGNSVDENIRVEQPSFDAEDQTGANRNAEDKNLDPSLTLALFSEKHPEMSPTFTLTTNRCQAIKAAQSDGIFISRTTLTLVQGLHESYIQNKNPNDRFLLSDFVTALGFPEFAYKIIVQCRINYEELTSWDREGQNRSADKQAE</sequence>
<feature type="non-terminal residue" evidence="2">
    <location>
        <position position="164"/>
    </location>
</feature>
<gene>
    <name evidence="2" type="ORF">AWC38_SpisGene25558</name>
</gene>